<dbReference type="GO" id="GO:0140359">
    <property type="term" value="F:ABC-type transporter activity"/>
    <property type="evidence" value="ECO:0007669"/>
    <property type="project" value="InterPro"/>
</dbReference>
<comment type="subcellular location">
    <subcellularLocation>
        <location evidence="1">Cell membrane</location>
        <topology evidence="1">Multi-pass membrane protein</topology>
    </subcellularLocation>
</comment>
<dbReference type="InterPro" id="IPR003439">
    <property type="entry name" value="ABC_transporter-like_ATP-bd"/>
</dbReference>
<name>A0A8J3A9N7_9ACTN</name>
<evidence type="ECO:0000256" key="5">
    <source>
        <dbReference type="ARBA" id="ARBA00022741"/>
    </source>
</evidence>
<keyword evidence="4 9" id="KW-0812">Transmembrane</keyword>
<dbReference type="SMART" id="SM00382">
    <property type="entry name" value="AAA"/>
    <property type="match status" value="1"/>
</dbReference>
<dbReference type="PROSITE" id="PS50893">
    <property type="entry name" value="ABC_TRANSPORTER_2"/>
    <property type="match status" value="1"/>
</dbReference>
<sequence>MVEGARRYLRLIDRDLRARWVGVVVLAIVVGGVEALGAVLVFGLVSIATEAEGTIELPVLGDVRALLPPVAHERLVVGAAIAVAGFFLLRAGLVLWQKYFQTRATQLVGVQLATRLLQRYLRLPYAFHLQRNSAELIRNTNDSVGEILGSVVVPAVRILSDGLLVLAMVAVLLVTAPGATLLVLAFLTPLVWVTLMVVQPRMKRLGRAAQLEATRSYQTLQQGLHGYRDITVLGRQDYFLDRFADARREIARIRWRRAVLSDLPRVSIEAVVVLFLATFIGLSAVTGDGTGNTIPVLGLFAYAALRIMPSLNHIVSSLNSMRFGRAALDDVEADLDLPLAARASDDQPMHLHAQLRFEQVTFVHPGADEPTLEDIDLVIRHGESIGLVGATGAGKSTMVDLLVGLAPPTSGRITVDGVDLAGREAAWQRSIGLVSQHVFLLDDTLERNVALGVPDTDIDARAVREALDLAQLTAFVDTLPDGLETRLGERGVRLSGGQQQRVAIARALYRRPSVLVFDEGTSALDNLTESALIDALDGLRETHTIVTVAHRLSTVQDYDRIVFLEAGRIVAVGPFDELTRTNAAFRRLARWSDTAV</sequence>
<evidence type="ECO:0000256" key="8">
    <source>
        <dbReference type="ARBA" id="ARBA00023136"/>
    </source>
</evidence>
<gene>
    <name evidence="12" type="ORF">GCM10011354_13990</name>
</gene>
<dbReference type="RefSeq" id="WP_165403922.1">
    <property type="nucleotide sequence ID" value="NZ_BMHA01000004.1"/>
</dbReference>
<keyword evidence="13" id="KW-1185">Reference proteome</keyword>
<protein>
    <submittedName>
        <fullName evidence="12">ABC transporter ATP-binding protein</fullName>
    </submittedName>
</protein>
<evidence type="ECO:0000313" key="12">
    <source>
        <dbReference type="EMBL" id="GGI05416.1"/>
    </source>
</evidence>
<dbReference type="SUPFAM" id="SSF90123">
    <property type="entry name" value="ABC transporter transmembrane region"/>
    <property type="match status" value="1"/>
</dbReference>
<dbReference type="FunFam" id="3.40.50.300:FF:000299">
    <property type="entry name" value="ABC transporter ATP-binding protein/permease"/>
    <property type="match status" value="1"/>
</dbReference>
<dbReference type="PROSITE" id="PS50929">
    <property type="entry name" value="ABC_TM1F"/>
    <property type="match status" value="1"/>
</dbReference>
<dbReference type="InterPro" id="IPR003593">
    <property type="entry name" value="AAA+_ATPase"/>
</dbReference>
<reference evidence="12" key="2">
    <citation type="submission" date="2020-09" db="EMBL/GenBank/DDBJ databases">
        <authorList>
            <person name="Sun Q."/>
            <person name="Zhou Y."/>
        </authorList>
    </citation>
    <scope>NUCLEOTIDE SEQUENCE</scope>
    <source>
        <strain evidence="12">CGMCC 1.14988</strain>
    </source>
</reference>
<keyword evidence="8 9" id="KW-0472">Membrane</keyword>
<evidence type="ECO:0000256" key="9">
    <source>
        <dbReference type="SAM" id="Phobius"/>
    </source>
</evidence>
<comment type="caution">
    <text evidence="12">The sequence shown here is derived from an EMBL/GenBank/DDBJ whole genome shotgun (WGS) entry which is preliminary data.</text>
</comment>
<dbReference type="EMBL" id="BMHA01000004">
    <property type="protein sequence ID" value="GGI05416.1"/>
    <property type="molecule type" value="Genomic_DNA"/>
</dbReference>
<feature type="transmembrane region" description="Helical" evidence="9">
    <location>
        <begin position="75"/>
        <end position="96"/>
    </location>
</feature>
<dbReference type="AlphaFoldDB" id="A0A8J3A9N7"/>
<dbReference type="Gene3D" id="3.40.50.300">
    <property type="entry name" value="P-loop containing nucleotide triphosphate hydrolases"/>
    <property type="match status" value="1"/>
</dbReference>
<dbReference type="InterPro" id="IPR027417">
    <property type="entry name" value="P-loop_NTPase"/>
</dbReference>
<dbReference type="Gene3D" id="1.20.1560.10">
    <property type="entry name" value="ABC transporter type 1, transmembrane domain"/>
    <property type="match status" value="1"/>
</dbReference>
<evidence type="ECO:0000313" key="13">
    <source>
        <dbReference type="Proteomes" id="UP000650511"/>
    </source>
</evidence>
<dbReference type="InterPro" id="IPR011527">
    <property type="entry name" value="ABC1_TM_dom"/>
</dbReference>
<dbReference type="Proteomes" id="UP000650511">
    <property type="component" value="Unassembled WGS sequence"/>
</dbReference>
<keyword evidence="7 9" id="KW-1133">Transmembrane helix</keyword>
<reference evidence="12" key="1">
    <citation type="journal article" date="2014" name="Int. J. Syst. Evol. Microbiol.">
        <title>Complete genome sequence of Corynebacterium casei LMG S-19264T (=DSM 44701T), isolated from a smear-ripened cheese.</title>
        <authorList>
            <consortium name="US DOE Joint Genome Institute (JGI-PGF)"/>
            <person name="Walter F."/>
            <person name="Albersmeier A."/>
            <person name="Kalinowski J."/>
            <person name="Ruckert C."/>
        </authorList>
    </citation>
    <scope>NUCLEOTIDE SEQUENCE</scope>
    <source>
        <strain evidence="12">CGMCC 1.14988</strain>
    </source>
</reference>
<dbReference type="PANTHER" id="PTHR24221">
    <property type="entry name" value="ATP-BINDING CASSETTE SUB-FAMILY B"/>
    <property type="match status" value="1"/>
</dbReference>
<feature type="transmembrane region" description="Helical" evidence="9">
    <location>
        <begin position="179"/>
        <end position="198"/>
    </location>
</feature>
<accession>A0A8J3A9N7</accession>
<dbReference type="SUPFAM" id="SSF52540">
    <property type="entry name" value="P-loop containing nucleoside triphosphate hydrolases"/>
    <property type="match status" value="1"/>
</dbReference>
<feature type="domain" description="ABC transporter" evidence="10">
    <location>
        <begin position="355"/>
        <end position="591"/>
    </location>
</feature>
<evidence type="ECO:0000256" key="4">
    <source>
        <dbReference type="ARBA" id="ARBA00022692"/>
    </source>
</evidence>
<evidence type="ECO:0000256" key="3">
    <source>
        <dbReference type="ARBA" id="ARBA00022475"/>
    </source>
</evidence>
<feature type="transmembrane region" description="Helical" evidence="9">
    <location>
        <begin position="147"/>
        <end position="173"/>
    </location>
</feature>
<dbReference type="InterPro" id="IPR036640">
    <property type="entry name" value="ABC1_TM_sf"/>
</dbReference>
<dbReference type="InterPro" id="IPR017871">
    <property type="entry name" value="ABC_transporter-like_CS"/>
</dbReference>
<evidence type="ECO:0000256" key="2">
    <source>
        <dbReference type="ARBA" id="ARBA00022448"/>
    </source>
</evidence>
<keyword evidence="2" id="KW-0813">Transport</keyword>
<dbReference type="PROSITE" id="PS00211">
    <property type="entry name" value="ABC_TRANSPORTER_1"/>
    <property type="match status" value="1"/>
</dbReference>
<dbReference type="GO" id="GO:0034040">
    <property type="term" value="F:ATPase-coupled lipid transmembrane transporter activity"/>
    <property type="evidence" value="ECO:0007669"/>
    <property type="project" value="TreeGrafter"/>
</dbReference>
<organism evidence="12 13">
    <name type="scientific">Egicoccus halophilus</name>
    <dbReference type="NCBI Taxonomy" id="1670830"/>
    <lineage>
        <taxon>Bacteria</taxon>
        <taxon>Bacillati</taxon>
        <taxon>Actinomycetota</taxon>
        <taxon>Nitriliruptoria</taxon>
        <taxon>Egicoccales</taxon>
        <taxon>Egicoccaceae</taxon>
        <taxon>Egicoccus</taxon>
    </lineage>
</organism>
<evidence type="ECO:0000256" key="7">
    <source>
        <dbReference type="ARBA" id="ARBA00022989"/>
    </source>
</evidence>
<feature type="transmembrane region" description="Helical" evidence="9">
    <location>
        <begin position="266"/>
        <end position="287"/>
    </location>
</feature>
<evidence type="ECO:0000256" key="1">
    <source>
        <dbReference type="ARBA" id="ARBA00004651"/>
    </source>
</evidence>
<keyword evidence="5" id="KW-0547">Nucleotide-binding</keyword>
<keyword evidence="3" id="KW-1003">Cell membrane</keyword>
<keyword evidence="6 12" id="KW-0067">ATP-binding</keyword>
<dbReference type="GO" id="GO:0005524">
    <property type="term" value="F:ATP binding"/>
    <property type="evidence" value="ECO:0007669"/>
    <property type="project" value="UniProtKB-KW"/>
</dbReference>
<evidence type="ECO:0000259" key="11">
    <source>
        <dbReference type="PROSITE" id="PS50929"/>
    </source>
</evidence>
<feature type="transmembrane region" description="Helical" evidence="9">
    <location>
        <begin position="20"/>
        <end position="48"/>
    </location>
</feature>
<proteinExistence type="predicted"/>
<evidence type="ECO:0000256" key="6">
    <source>
        <dbReference type="ARBA" id="ARBA00022840"/>
    </source>
</evidence>
<dbReference type="PANTHER" id="PTHR24221:SF654">
    <property type="entry name" value="ATP-BINDING CASSETTE SUB-FAMILY B MEMBER 6"/>
    <property type="match status" value="1"/>
</dbReference>
<dbReference type="InterPro" id="IPR039421">
    <property type="entry name" value="Type_1_exporter"/>
</dbReference>
<dbReference type="GO" id="GO:0005886">
    <property type="term" value="C:plasma membrane"/>
    <property type="evidence" value="ECO:0007669"/>
    <property type="project" value="UniProtKB-SubCell"/>
</dbReference>
<dbReference type="GO" id="GO:0016887">
    <property type="term" value="F:ATP hydrolysis activity"/>
    <property type="evidence" value="ECO:0007669"/>
    <property type="project" value="InterPro"/>
</dbReference>
<evidence type="ECO:0000259" key="10">
    <source>
        <dbReference type="PROSITE" id="PS50893"/>
    </source>
</evidence>
<dbReference type="Pfam" id="PF00664">
    <property type="entry name" value="ABC_membrane"/>
    <property type="match status" value="1"/>
</dbReference>
<feature type="domain" description="ABC transmembrane type-1" evidence="11">
    <location>
        <begin position="21"/>
        <end position="321"/>
    </location>
</feature>
<dbReference type="Pfam" id="PF00005">
    <property type="entry name" value="ABC_tran"/>
    <property type="match status" value="1"/>
</dbReference>